<dbReference type="InterPro" id="IPR010071">
    <property type="entry name" value="AA_adenyl_dom"/>
</dbReference>
<dbReference type="InterPro" id="IPR006162">
    <property type="entry name" value="Ppantetheine_attach_site"/>
</dbReference>
<keyword evidence="2" id="KW-0596">Phosphopantetheine</keyword>
<dbReference type="SUPFAM" id="SSF52777">
    <property type="entry name" value="CoA-dependent acyltransferases"/>
    <property type="match status" value="2"/>
</dbReference>
<feature type="domain" description="Carrier" evidence="4">
    <location>
        <begin position="971"/>
        <end position="1046"/>
    </location>
</feature>
<evidence type="ECO:0000256" key="1">
    <source>
        <dbReference type="ARBA" id="ARBA00001957"/>
    </source>
</evidence>
<dbReference type="SUPFAM" id="SSF56801">
    <property type="entry name" value="Acetyl-CoA synthetase-like"/>
    <property type="match status" value="1"/>
</dbReference>
<accession>A0ABV6G4Z6</accession>
<dbReference type="NCBIfam" id="TIGR01733">
    <property type="entry name" value="AA-adenyl-dom"/>
    <property type="match status" value="1"/>
</dbReference>
<gene>
    <name evidence="5" type="ORF">ACFFHW_12190</name>
</gene>
<organism evidence="5 6">
    <name type="scientific">Kushneria aurantia</name>
    <dbReference type="NCBI Taxonomy" id="504092"/>
    <lineage>
        <taxon>Bacteria</taxon>
        <taxon>Pseudomonadati</taxon>
        <taxon>Pseudomonadota</taxon>
        <taxon>Gammaproteobacteria</taxon>
        <taxon>Oceanospirillales</taxon>
        <taxon>Halomonadaceae</taxon>
        <taxon>Kushneria</taxon>
    </lineage>
</organism>
<dbReference type="InterPro" id="IPR020845">
    <property type="entry name" value="AMP-binding_CS"/>
</dbReference>
<dbReference type="PROSITE" id="PS00455">
    <property type="entry name" value="AMP_BINDING"/>
    <property type="match status" value="1"/>
</dbReference>
<dbReference type="Gene3D" id="3.30.559.10">
    <property type="entry name" value="Chloramphenicol acetyltransferase-like domain"/>
    <property type="match status" value="1"/>
</dbReference>
<dbReference type="InterPro" id="IPR023213">
    <property type="entry name" value="CAT-like_dom_sf"/>
</dbReference>
<dbReference type="Pfam" id="PF00501">
    <property type="entry name" value="AMP-binding"/>
    <property type="match status" value="1"/>
</dbReference>
<keyword evidence="6" id="KW-1185">Reference proteome</keyword>
<evidence type="ECO:0000256" key="2">
    <source>
        <dbReference type="ARBA" id="ARBA00022450"/>
    </source>
</evidence>
<dbReference type="CDD" id="cd17646">
    <property type="entry name" value="A_NRPS_AB3403-like"/>
    <property type="match status" value="1"/>
</dbReference>
<dbReference type="Pfam" id="PF00668">
    <property type="entry name" value="Condensation"/>
    <property type="match status" value="1"/>
</dbReference>
<dbReference type="Pfam" id="PF13193">
    <property type="entry name" value="AMP-binding_C"/>
    <property type="match status" value="1"/>
</dbReference>
<dbReference type="InterPro" id="IPR001031">
    <property type="entry name" value="Thioesterase"/>
</dbReference>
<dbReference type="RefSeq" id="WP_019953000.1">
    <property type="nucleotide sequence ID" value="NZ_JBHLVX010000049.1"/>
</dbReference>
<dbReference type="Pfam" id="PF00550">
    <property type="entry name" value="PP-binding"/>
    <property type="match status" value="1"/>
</dbReference>
<dbReference type="PROSITE" id="PS00012">
    <property type="entry name" value="PHOSPHOPANTETHEINE"/>
    <property type="match status" value="1"/>
</dbReference>
<evidence type="ECO:0000259" key="4">
    <source>
        <dbReference type="PROSITE" id="PS50075"/>
    </source>
</evidence>
<dbReference type="InterPro" id="IPR029058">
    <property type="entry name" value="AB_hydrolase_fold"/>
</dbReference>
<dbReference type="InterPro" id="IPR001242">
    <property type="entry name" value="Condensation_dom"/>
</dbReference>
<dbReference type="Gene3D" id="3.40.50.980">
    <property type="match status" value="2"/>
</dbReference>
<evidence type="ECO:0000256" key="3">
    <source>
        <dbReference type="ARBA" id="ARBA00022553"/>
    </source>
</evidence>
<dbReference type="Gene3D" id="2.30.38.10">
    <property type="entry name" value="Luciferase, Domain 3"/>
    <property type="match status" value="1"/>
</dbReference>
<reference evidence="5 6" key="1">
    <citation type="submission" date="2024-09" db="EMBL/GenBank/DDBJ databases">
        <authorList>
            <person name="Sun Q."/>
            <person name="Mori K."/>
        </authorList>
    </citation>
    <scope>NUCLEOTIDE SEQUENCE [LARGE SCALE GENOMIC DNA]</scope>
    <source>
        <strain evidence="5 6">CCM 7415</strain>
    </source>
</reference>
<dbReference type="EMBL" id="JBHLVX010000049">
    <property type="protein sequence ID" value="MFC0268729.1"/>
    <property type="molecule type" value="Genomic_DNA"/>
</dbReference>
<name>A0ABV6G4Z6_9GAMM</name>
<dbReference type="InterPro" id="IPR036736">
    <property type="entry name" value="ACP-like_sf"/>
</dbReference>
<dbReference type="PANTHER" id="PTHR45527">
    <property type="entry name" value="NONRIBOSOMAL PEPTIDE SYNTHETASE"/>
    <property type="match status" value="1"/>
</dbReference>
<protein>
    <submittedName>
        <fullName evidence="5">Non-ribosomal peptide synthetase</fullName>
    </submittedName>
</protein>
<comment type="caution">
    <text evidence="5">The sequence shown here is derived from an EMBL/GenBank/DDBJ whole genome shotgun (WGS) entry which is preliminary data.</text>
</comment>
<dbReference type="Proteomes" id="UP001589814">
    <property type="component" value="Unassembled WGS sequence"/>
</dbReference>
<dbReference type="PANTHER" id="PTHR45527:SF1">
    <property type="entry name" value="FATTY ACID SYNTHASE"/>
    <property type="match status" value="1"/>
</dbReference>
<dbReference type="Gene3D" id="3.30.559.30">
    <property type="entry name" value="Nonribosomal peptide synthetase, condensation domain"/>
    <property type="match status" value="1"/>
</dbReference>
<dbReference type="InterPro" id="IPR025110">
    <property type="entry name" value="AMP-bd_C"/>
</dbReference>
<dbReference type="SMART" id="SM00824">
    <property type="entry name" value="PKS_TE"/>
    <property type="match status" value="1"/>
</dbReference>
<dbReference type="InterPro" id="IPR009081">
    <property type="entry name" value="PP-bd_ACP"/>
</dbReference>
<dbReference type="SMART" id="SM00823">
    <property type="entry name" value="PKS_PP"/>
    <property type="match status" value="1"/>
</dbReference>
<evidence type="ECO:0000313" key="6">
    <source>
        <dbReference type="Proteomes" id="UP001589814"/>
    </source>
</evidence>
<dbReference type="Gene3D" id="3.30.300.30">
    <property type="match status" value="1"/>
</dbReference>
<dbReference type="InterPro" id="IPR045851">
    <property type="entry name" value="AMP-bd_C_sf"/>
</dbReference>
<sequence length="1318" mass="143900">MNSTASRALGGGQAGIWYGQQSSREQGGYATAQCLEIRGAIDPRQLARATALALEETQSSFERFVEDERGPRRLVAPATRRAPDVAVIDLRDDPEPRKRAFREMAQRREQPFELERGPLARQALWWVADDHLLWWLNMHHIAADAWAFALIQQRAAEHYAALVKGTQARTAWYGGIDRVVEEEQRYLDDSAFETDRRYWHQRLSDAPEPVSPAGRFAPASAYAHRRELGVGAEATWRFRQCCDGRRIGLAEAIMAAAGSWYARMSGRADITLGIPMMGRLQGAALKTPMTQVNLLPLRLASGFEATPANWCGEAAEALGGMRRHQRYRHEWLLRDLGRRPGRRPLQGMQVNVLPFDPAGQWPGCRVAKHHLVAGPVEELVFSVYLGGDSDAMRLALDANPALFSGADTERHLERLRHWLLEFVASLDTPLAKLELTSEADRRALAAFNATDHAVETTHMATLFERRVAATPHHVALRADGETLDYAALGARVEALATHLRRAGVLPGEAVGVLLPRSLDMQVALLAIHHVGAAWLPLPLAYPDARLAEMVERATPRLVLTHNAESARLSGAPAIQLDAPPLAAELATAGAPLKPLASDDPRRAPALAAYILFTSGSTGRPKGVVVEQHAIVNRLLWMQGAYALDVGDRVLQKTPNGFDVSVWEFLWPMIGGASLVMAQEAGHRDPRYLIDTVIAEAVTTLHFVPSMLALWLAELSAADTARMTALRQVFVSGEALTGELVRRFFARLPSVELHNLYGPTEAAVDVSAHRCTPQDGALAGVPIGAPIWNTRLHVLDERLQPLPPGVSGELYIAGRNLSRGYLGQPELTAERFVEQPALAPYSRLYRSGDLARWRADGELEYLGRLDHQVKLRGQRLELGEIEAALLCCDAIAQVAVDVQGSAGEARLVAWVVAAAGFEVEPETLKRELAARLPDYMVPGVFVPLTALPLSANGKLDRKALPAPPQQAVGAGLPATPRQQQIAELFAEVLGLARVGVEDNFFDLGGHSLSAVELVRRLNQTLGSALTVAALFEAPTVMALDALEGDGAGRHGLGVLLPLREAGSQAPLFCIHPAGGLAWCYAGLARALPADYPLYGLQARGLHAGETRPASMDEMARDYIEQARRVNSSGRWRLLGWSVGGMIAHTMAAILEAEGEEVELLALLDAYPADLWRDMTPPDERMALTALLRIAGVELDNETEGEGELNRAAVIALLRREGSALGQLDAAILEALVDVVINNSRLVRDTRHQRFGGDMHFFTAAAPRAEVWLDREAWRPFLGGELINRDLDATHPQLMHPRRLQAIADDLVAALRRRYAGAAG</sequence>
<evidence type="ECO:0000313" key="5">
    <source>
        <dbReference type="EMBL" id="MFC0268729.1"/>
    </source>
</evidence>
<dbReference type="SUPFAM" id="SSF53474">
    <property type="entry name" value="alpha/beta-Hydrolases"/>
    <property type="match status" value="1"/>
</dbReference>
<dbReference type="PROSITE" id="PS50075">
    <property type="entry name" value="CARRIER"/>
    <property type="match status" value="1"/>
</dbReference>
<dbReference type="Pfam" id="PF00975">
    <property type="entry name" value="Thioesterase"/>
    <property type="match status" value="1"/>
</dbReference>
<dbReference type="SUPFAM" id="SSF47336">
    <property type="entry name" value="ACP-like"/>
    <property type="match status" value="1"/>
</dbReference>
<dbReference type="Gene3D" id="3.40.50.1820">
    <property type="entry name" value="alpha/beta hydrolase"/>
    <property type="match status" value="1"/>
</dbReference>
<dbReference type="InterPro" id="IPR020806">
    <property type="entry name" value="PKS_PP-bd"/>
</dbReference>
<dbReference type="InterPro" id="IPR020802">
    <property type="entry name" value="TesA-like"/>
</dbReference>
<comment type="cofactor">
    <cofactor evidence="1">
        <name>pantetheine 4'-phosphate</name>
        <dbReference type="ChEBI" id="CHEBI:47942"/>
    </cofactor>
</comment>
<proteinExistence type="predicted"/>
<keyword evidence="3" id="KW-0597">Phosphoprotein</keyword>
<dbReference type="InterPro" id="IPR000873">
    <property type="entry name" value="AMP-dep_synth/lig_dom"/>
</dbReference>